<dbReference type="InterPro" id="IPR011856">
    <property type="entry name" value="tRNA_endonuc-like_dom_sf"/>
</dbReference>
<dbReference type="NCBIfam" id="NF009150">
    <property type="entry name" value="PRK12497.1-3"/>
    <property type="match status" value="1"/>
</dbReference>
<keyword evidence="4" id="KW-1185">Reference proteome</keyword>
<dbReference type="RefSeq" id="WP_315607498.1">
    <property type="nucleotide sequence ID" value="NZ_CP130318.1"/>
</dbReference>
<dbReference type="SUPFAM" id="SSF52980">
    <property type="entry name" value="Restriction endonuclease-like"/>
    <property type="match status" value="1"/>
</dbReference>
<proteinExistence type="inferred from homology"/>
<dbReference type="NCBIfam" id="TIGR00252">
    <property type="entry name" value="YraN family protein"/>
    <property type="match status" value="1"/>
</dbReference>
<gene>
    <name evidence="3" type="ORF">MJA45_12070</name>
</gene>
<dbReference type="Proteomes" id="UP001305702">
    <property type="component" value="Chromosome"/>
</dbReference>
<dbReference type="NCBIfam" id="NF009154">
    <property type="entry name" value="PRK12497.3-3"/>
    <property type="match status" value="1"/>
</dbReference>
<dbReference type="GO" id="GO:0003676">
    <property type="term" value="F:nucleic acid binding"/>
    <property type="evidence" value="ECO:0007669"/>
    <property type="project" value="InterPro"/>
</dbReference>
<accession>A0AA96LH22</accession>
<protein>
    <recommendedName>
        <fullName evidence="2">UPF0102 protein MJA45_12070</fullName>
    </recommendedName>
</protein>
<comment type="similarity">
    <text evidence="1 2">Belongs to the UPF0102 family.</text>
</comment>
<evidence type="ECO:0000313" key="3">
    <source>
        <dbReference type="EMBL" id="WNQ13716.1"/>
    </source>
</evidence>
<reference evidence="3 4" key="1">
    <citation type="submission" date="2022-02" db="EMBL/GenBank/DDBJ databases">
        <title>Paenibacillus sp. MBLB1776 Whole Genome Shotgun Sequencing.</title>
        <authorList>
            <person name="Hwang C.Y."/>
            <person name="Cho E.-S."/>
            <person name="Seo M.-J."/>
        </authorList>
    </citation>
    <scope>NUCLEOTIDE SEQUENCE [LARGE SCALE GENOMIC DNA]</scope>
    <source>
        <strain evidence="3 4">MBLB1776</strain>
    </source>
</reference>
<dbReference type="InterPro" id="IPR003509">
    <property type="entry name" value="UPF0102_YraN-like"/>
</dbReference>
<sequence length="125" mass="14430">MKAAKPGSRREVGQKGEDLAAQFFTDKGSRVIRRNWRCRSGELDLIVEEEGILVFVEVRTRRATGRFGTPQESVDYRKQRQVRETAQVYLHQTGGHDRQIRFDLVSVMLDLKGDVLEIQHLPFAF</sequence>
<dbReference type="PANTHER" id="PTHR34039">
    <property type="entry name" value="UPF0102 PROTEIN YRAN"/>
    <property type="match status" value="1"/>
</dbReference>
<dbReference type="Pfam" id="PF02021">
    <property type="entry name" value="UPF0102"/>
    <property type="match status" value="1"/>
</dbReference>
<dbReference type="HAMAP" id="MF_00048">
    <property type="entry name" value="UPF0102"/>
    <property type="match status" value="1"/>
</dbReference>
<dbReference type="Gene3D" id="3.40.1350.10">
    <property type="match status" value="1"/>
</dbReference>
<dbReference type="CDD" id="cd20736">
    <property type="entry name" value="PoNe_Nuclease"/>
    <property type="match status" value="1"/>
</dbReference>
<evidence type="ECO:0000256" key="1">
    <source>
        <dbReference type="ARBA" id="ARBA00006738"/>
    </source>
</evidence>
<dbReference type="KEGG" id="paun:MJA45_12070"/>
<dbReference type="EMBL" id="CP130318">
    <property type="protein sequence ID" value="WNQ13716.1"/>
    <property type="molecule type" value="Genomic_DNA"/>
</dbReference>
<evidence type="ECO:0000313" key="4">
    <source>
        <dbReference type="Proteomes" id="UP001305702"/>
    </source>
</evidence>
<organism evidence="3 4">
    <name type="scientific">Paenibacillus aurantius</name>
    <dbReference type="NCBI Taxonomy" id="2918900"/>
    <lineage>
        <taxon>Bacteria</taxon>
        <taxon>Bacillati</taxon>
        <taxon>Bacillota</taxon>
        <taxon>Bacilli</taxon>
        <taxon>Bacillales</taxon>
        <taxon>Paenibacillaceae</taxon>
        <taxon>Paenibacillus</taxon>
    </lineage>
</organism>
<dbReference type="AlphaFoldDB" id="A0AA96LH22"/>
<dbReference type="PANTHER" id="PTHR34039:SF1">
    <property type="entry name" value="UPF0102 PROTEIN YRAN"/>
    <property type="match status" value="1"/>
</dbReference>
<evidence type="ECO:0000256" key="2">
    <source>
        <dbReference type="HAMAP-Rule" id="MF_00048"/>
    </source>
</evidence>
<dbReference type="InterPro" id="IPR011335">
    <property type="entry name" value="Restrct_endonuc-II-like"/>
</dbReference>
<name>A0AA96LH22_9BACL</name>